<dbReference type="PANTHER" id="PTHR34135">
    <property type="entry name" value="LYSOZYME"/>
    <property type="match status" value="1"/>
</dbReference>
<keyword evidence="2" id="KW-0326">Glycosidase</keyword>
<feature type="non-terminal residue" evidence="2">
    <location>
        <position position="1"/>
    </location>
</feature>
<comment type="similarity">
    <text evidence="1">Belongs to the glycosyl hydrolase 25 family.</text>
</comment>
<dbReference type="Gene3D" id="3.20.20.80">
    <property type="entry name" value="Glycosidases"/>
    <property type="match status" value="1"/>
</dbReference>
<evidence type="ECO:0000313" key="2">
    <source>
        <dbReference type="EMBL" id="EKC72676.1"/>
    </source>
</evidence>
<gene>
    <name evidence="2" type="ORF">LEA_06617</name>
</gene>
<dbReference type="EMBL" id="AJWY01004335">
    <property type="protein sequence ID" value="EKC72676.1"/>
    <property type="molecule type" value="Genomic_DNA"/>
</dbReference>
<dbReference type="PANTHER" id="PTHR34135:SF2">
    <property type="entry name" value="LYSOZYME"/>
    <property type="match status" value="1"/>
</dbReference>
<dbReference type="AlphaFoldDB" id="K1UMB4"/>
<accession>K1UMB4</accession>
<proteinExistence type="inferred from homology"/>
<evidence type="ECO:0000256" key="1">
    <source>
        <dbReference type="ARBA" id="ARBA00010646"/>
    </source>
</evidence>
<keyword evidence="2" id="KW-0378">Hydrolase</keyword>
<dbReference type="PROSITE" id="PS51904">
    <property type="entry name" value="GLYCOSYL_HYDROL_F25_2"/>
    <property type="match status" value="1"/>
</dbReference>
<protein>
    <submittedName>
        <fullName evidence="2">Glycoside hydrolase, family 25</fullName>
        <ecNumber evidence="2">3.2.1.17</ecNumber>
    </submittedName>
</protein>
<sequence>KAAGLKVGVYFFSQAVNNDEAIEEADYIKTLLGDETIDFPLSYDWEIIKDDDARTDSVSAAQATACAKAFCNRVKELGYTPIIYSPSKELYFKYDLTQLSDFDIWYCEYANVPTFYYQFSMWQYSSSGKVDGIEGDVDMNICFTNIADYD</sequence>
<comment type="caution">
    <text evidence="2">The sequence shown here is derived from an EMBL/GenBank/DDBJ whole genome shotgun (WGS) entry which is preliminary data.</text>
</comment>
<dbReference type="GO" id="GO:0003796">
    <property type="term" value="F:lysozyme activity"/>
    <property type="evidence" value="ECO:0007669"/>
    <property type="project" value="UniProtKB-EC"/>
</dbReference>
<dbReference type="EC" id="3.2.1.17" evidence="2"/>
<dbReference type="GO" id="GO:0009253">
    <property type="term" value="P:peptidoglycan catabolic process"/>
    <property type="evidence" value="ECO:0007669"/>
    <property type="project" value="InterPro"/>
</dbReference>
<reference evidence="2" key="1">
    <citation type="journal article" date="2013" name="Environ. Microbiol.">
        <title>Microbiota from the distal guts of lean and obese adolescents exhibit partial functional redundancy besides clear differences in community structure.</title>
        <authorList>
            <person name="Ferrer M."/>
            <person name="Ruiz A."/>
            <person name="Lanza F."/>
            <person name="Haange S.B."/>
            <person name="Oberbach A."/>
            <person name="Till H."/>
            <person name="Bargiela R."/>
            <person name="Campoy C."/>
            <person name="Segura M.T."/>
            <person name="Richter M."/>
            <person name="von Bergen M."/>
            <person name="Seifert J."/>
            <person name="Suarez A."/>
        </authorList>
    </citation>
    <scope>NUCLEOTIDE SEQUENCE</scope>
</reference>
<dbReference type="GO" id="GO:0016998">
    <property type="term" value="P:cell wall macromolecule catabolic process"/>
    <property type="evidence" value="ECO:0007669"/>
    <property type="project" value="InterPro"/>
</dbReference>
<dbReference type="GO" id="GO:0016052">
    <property type="term" value="P:carbohydrate catabolic process"/>
    <property type="evidence" value="ECO:0007669"/>
    <property type="project" value="TreeGrafter"/>
</dbReference>
<name>K1UMB4_9ZZZZ</name>
<dbReference type="InterPro" id="IPR002053">
    <property type="entry name" value="Glyco_hydro_25"/>
</dbReference>
<organism evidence="2">
    <name type="scientific">human gut metagenome</name>
    <dbReference type="NCBI Taxonomy" id="408170"/>
    <lineage>
        <taxon>unclassified sequences</taxon>
        <taxon>metagenomes</taxon>
        <taxon>organismal metagenomes</taxon>
    </lineage>
</organism>
<dbReference type="Pfam" id="PF01183">
    <property type="entry name" value="Glyco_hydro_25"/>
    <property type="match status" value="1"/>
</dbReference>
<dbReference type="InterPro" id="IPR017853">
    <property type="entry name" value="GH"/>
</dbReference>
<dbReference type="SUPFAM" id="SSF51445">
    <property type="entry name" value="(Trans)glycosidases"/>
    <property type="match status" value="1"/>
</dbReference>